<dbReference type="Pfam" id="PF13409">
    <property type="entry name" value="GST_N_2"/>
    <property type="match status" value="1"/>
</dbReference>
<dbReference type="EMBL" id="JALJOR010000006">
    <property type="protein sequence ID" value="KAK9815491.1"/>
    <property type="molecule type" value="Genomic_DNA"/>
</dbReference>
<organism evidence="4 5">
    <name type="scientific">[Myrmecia] bisecta</name>
    <dbReference type="NCBI Taxonomy" id="41462"/>
    <lineage>
        <taxon>Eukaryota</taxon>
        <taxon>Viridiplantae</taxon>
        <taxon>Chlorophyta</taxon>
        <taxon>core chlorophytes</taxon>
        <taxon>Trebouxiophyceae</taxon>
        <taxon>Trebouxiales</taxon>
        <taxon>Trebouxiaceae</taxon>
        <taxon>Myrmecia</taxon>
    </lineage>
</organism>
<dbReference type="Proteomes" id="UP001489004">
    <property type="component" value="Unassembled WGS sequence"/>
</dbReference>
<protein>
    <recommendedName>
        <fullName evidence="6">Glutathione S-transferase</fullName>
    </recommendedName>
</protein>
<proteinExistence type="inferred from homology"/>
<dbReference type="PROSITE" id="PS50404">
    <property type="entry name" value="GST_NTER"/>
    <property type="match status" value="1"/>
</dbReference>
<dbReference type="InterPro" id="IPR036282">
    <property type="entry name" value="Glutathione-S-Trfase_C_sf"/>
</dbReference>
<feature type="domain" description="GST C-terminal" evidence="3">
    <location>
        <begin position="118"/>
        <end position="239"/>
    </location>
</feature>
<dbReference type="InterPro" id="IPR010987">
    <property type="entry name" value="Glutathione-S-Trfase_C-like"/>
</dbReference>
<dbReference type="SFLD" id="SFLDS00019">
    <property type="entry name" value="Glutathione_Transferase_(cytos"/>
    <property type="match status" value="1"/>
</dbReference>
<keyword evidence="5" id="KW-1185">Reference proteome</keyword>
<dbReference type="Pfam" id="PF00043">
    <property type="entry name" value="GST_C"/>
    <property type="match status" value="1"/>
</dbReference>
<reference evidence="4 5" key="1">
    <citation type="journal article" date="2024" name="Nat. Commun.">
        <title>Phylogenomics reveals the evolutionary origins of lichenization in chlorophyte algae.</title>
        <authorList>
            <person name="Puginier C."/>
            <person name="Libourel C."/>
            <person name="Otte J."/>
            <person name="Skaloud P."/>
            <person name="Haon M."/>
            <person name="Grisel S."/>
            <person name="Petersen M."/>
            <person name="Berrin J.G."/>
            <person name="Delaux P.M."/>
            <person name="Dal Grande F."/>
            <person name="Keller J."/>
        </authorList>
    </citation>
    <scope>NUCLEOTIDE SEQUENCE [LARGE SCALE GENOMIC DNA]</scope>
    <source>
        <strain evidence="4 5">SAG 2043</strain>
    </source>
</reference>
<dbReference type="CDD" id="cd00299">
    <property type="entry name" value="GST_C_family"/>
    <property type="match status" value="1"/>
</dbReference>
<evidence type="ECO:0000313" key="4">
    <source>
        <dbReference type="EMBL" id="KAK9815491.1"/>
    </source>
</evidence>
<evidence type="ECO:0000256" key="1">
    <source>
        <dbReference type="ARBA" id="ARBA00007409"/>
    </source>
</evidence>
<dbReference type="SUPFAM" id="SSF52833">
    <property type="entry name" value="Thioredoxin-like"/>
    <property type="match status" value="1"/>
</dbReference>
<name>A0AAW1Q3V7_9CHLO</name>
<dbReference type="InterPro" id="IPR004045">
    <property type="entry name" value="Glutathione_S-Trfase_N"/>
</dbReference>
<gene>
    <name evidence="4" type="ORF">WJX72_004567</name>
</gene>
<accession>A0AAW1Q3V7</accession>
<evidence type="ECO:0000259" key="3">
    <source>
        <dbReference type="PROSITE" id="PS50405"/>
    </source>
</evidence>
<evidence type="ECO:0000313" key="5">
    <source>
        <dbReference type="Proteomes" id="UP001489004"/>
    </source>
</evidence>
<dbReference type="Gene3D" id="3.40.30.10">
    <property type="entry name" value="Glutaredoxin"/>
    <property type="match status" value="1"/>
</dbReference>
<sequence>MPRSSSRGRFRALLPTKRLRSPGAEMTVTGSGNRRVYWGQGSAPSRRVLIGLAEKGLDFQSIQLDFANNEHKGPDVLKLNPRGQLPTFDDNGVVVNESIAALQYLEEAYPEPALLPQALPKRALVLQRTHEALNIQAAFRAIQAFKTNPASPEFKEKLAALRTELALWEAYLEQGDYLAGSSFSIADIAAAPFLLKIQWAGATLDGFPRLHKYLATLKGRKSIQATENALNHANPDTYFKGIL</sequence>
<comment type="caution">
    <text evidence="4">The sequence shown here is derived from an EMBL/GenBank/DDBJ whole genome shotgun (WGS) entry which is preliminary data.</text>
</comment>
<dbReference type="InterPro" id="IPR036249">
    <property type="entry name" value="Thioredoxin-like_sf"/>
</dbReference>
<dbReference type="PANTHER" id="PTHR44051:SF8">
    <property type="entry name" value="GLUTATHIONE S-TRANSFERASE GSTA"/>
    <property type="match status" value="1"/>
</dbReference>
<comment type="similarity">
    <text evidence="1">Belongs to the GST superfamily.</text>
</comment>
<dbReference type="InterPro" id="IPR040079">
    <property type="entry name" value="Glutathione_S-Trfase"/>
</dbReference>
<evidence type="ECO:0008006" key="6">
    <source>
        <dbReference type="Google" id="ProtNLM"/>
    </source>
</evidence>
<feature type="domain" description="GST N-terminal" evidence="2">
    <location>
        <begin position="32"/>
        <end position="113"/>
    </location>
</feature>
<evidence type="ECO:0000259" key="2">
    <source>
        <dbReference type="PROSITE" id="PS50404"/>
    </source>
</evidence>
<dbReference type="SFLD" id="SFLDG00358">
    <property type="entry name" value="Main_(cytGST)"/>
    <property type="match status" value="1"/>
</dbReference>
<dbReference type="PANTHER" id="PTHR44051">
    <property type="entry name" value="GLUTATHIONE S-TRANSFERASE-RELATED"/>
    <property type="match status" value="1"/>
</dbReference>
<dbReference type="InterPro" id="IPR004046">
    <property type="entry name" value="GST_C"/>
</dbReference>
<dbReference type="PROSITE" id="PS50405">
    <property type="entry name" value="GST_CTER"/>
    <property type="match status" value="1"/>
</dbReference>
<dbReference type="AlphaFoldDB" id="A0AAW1Q3V7"/>
<dbReference type="SUPFAM" id="SSF47616">
    <property type="entry name" value="GST C-terminal domain-like"/>
    <property type="match status" value="1"/>
</dbReference>
<dbReference type="Gene3D" id="1.20.1050.10">
    <property type="match status" value="1"/>
</dbReference>